<evidence type="ECO:0000313" key="1">
    <source>
        <dbReference type="EMBL" id="MDC3424784.1"/>
    </source>
</evidence>
<dbReference type="Pfam" id="PF10673">
    <property type="entry name" value="DUF2487"/>
    <property type="match status" value="1"/>
</dbReference>
<name>A0A9X3WWP5_9BACI</name>
<dbReference type="EMBL" id="JAMQKB010000008">
    <property type="protein sequence ID" value="MDC3424784.1"/>
    <property type="molecule type" value="Genomic_DNA"/>
</dbReference>
<comment type="caution">
    <text evidence="1">The sequence shown here is derived from an EMBL/GenBank/DDBJ whole genome shotgun (WGS) entry which is preliminary data.</text>
</comment>
<keyword evidence="2" id="KW-1185">Reference proteome</keyword>
<gene>
    <name evidence="1" type="ORF">NC797_09705</name>
</gene>
<dbReference type="RefSeq" id="WP_272436585.1">
    <property type="nucleotide sequence ID" value="NZ_JAMQKB010000008.1"/>
</dbReference>
<accession>A0A9X3WWP5</accession>
<dbReference type="InterPro" id="IPR019615">
    <property type="entry name" value="DUF2487"/>
</dbReference>
<dbReference type="Proteomes" id="UP001145050">
    <property type="component" value="Unassembled WGS sequence"/>
</dbReference>
<reference evidence="1" key="1">
    <citation type="submission" date="2022-06" db="EMBL/GenBank/DDBJ databases">
        <title>Aquibacillus sp. a new bacterium isolated from soil saline samples.</title>
        <authorList>
            <person name="Galisteo C."/>
            <person name="De La Haba R."/>
            <person name="Sanchez-Porro C."/>
            <person name="Ventosa A."/>
        </authorList>
    </citation>
    <scope>NUCLEOTIDE SEQUENCE</scope>
    <source>
        <strain evidence="1">3ASR75-11</strain>
    </source>
</reference>
<evidence type="ECO:0000313" key="2">
    <source>
        <dbReference type="Proteomes" id="UP001145050"/>
    </source>
</evidence>
<organism evidence="1 2">
    <name type="scientific">Terrihalobacillus insolitus</name>
    <dbReference type="NCBI Taxonomy" id="2950438"/>
    <lineage>
        <taxon>Bacteria</taxon>
        <taxon>Bacillati</taxon>
        <taxon>Bacillota</taxon>
        <taxon>Bacilli</taxon>
        <taxon>Bacillales</taxon>
        <taxon>Bacillaceae</taxon>
        <taxon>Terrihalobacillus</taxon>
    </lineage>
</organism>
<dbReference type="AlphaFoldDB" id="A0A9X3WWP5"/>
<protein>
    <submittedName>
        <fullName evidence="1">YpiF family protein</fullName>
    </submittedName>
</protein>
<proteinExistence type="predicted"/>
<sequence length="152" mass="17795">MQWSKKDMEQYIGAKEYVDTVLIPLMPVVLAGNEELVKQAFQGELLNRFSQEVEVQFKGRIYLSPIYTYLASANKISEAERLKTWVDGIKENEPKHIFFFTFDPQWKKHEKNLDGTIIWIPAIQTGDIHSQETKDLLKQQTSQLTELILSYW</sequence>